<dbReference type="OrthoDB" id="6077919at2759"/>
<evidence type="ECO:0000313" key="10">
    <source>
        <dbReference type="EMBL" id="KIW75669.1"/>
    </source>
</evidence>
<dbReference type="HOGENOM" id="CLU_613990_0_0_1"/>
<keyword evidence="4 7" id="KW-0863">Zinc-finger</keyword>
<sequence length="446" mass="49693">MEHIHGQLPNHPCSTRCSSADYVPIVLNHCSSNCNIAQSTKTQEIAKLRKTLDLLEAKADARQTRVVIAMSGIDGFCTNIDGLHEFFRVYVNIIITFIVFQGQDQYQLYSAKALLSAIQDIKAQTVVPESPPHLFILRMVSVAIGKEKHADSNRDLQRMLTERRNSEWVPYETRRPKEPTEIEVEAVVGTLPEQSGAVLRYGLERNDQGRFICPYQPCATNCTTSDNIIIHLISHCRTQSKCVLCPTDLISKFSAGNFKDSPNSAFVISLKERLMHHLPPTYFCTYEGCHRSYHTSGGLKRHGSYHKDSNDEMVPCPNCGKLQKRKSLSRHMGLCSDDEATKKLYQCAICNGVFPNAAKLNNHIRNAHHRRDEIIDIAANSGLLNAGIPGLGLDASAAIQDAVDNIQSAPMQEHDSNFSKLEIWPAKAKANGLRTSDPVRSLFPGK</sequence>
<dbReference type="GO" id="GO:0005634">
    <property type="term" value="C:nucleus"/>
    <property type="evidence" value="ECO:0007669"/>
    <property type="project" value="UniProtKB-SubCell"/>
</dbReference>
<gene>
    <name evidence="10" type="ORF">Z517_10411</name>
</gene>
<dbReference type="VEuPathDB" id="FungiDB:Z517_10411"/>
<feature type="domain" description="C2H2-type" evidence="9">
    <location>
        <begin position="345"/>
        <end position="373"/>
    </location>
</feature>
<keyword evidence="11" id="KW-1185">Reference proteome</keyword>
<feature type="domain" description="C2H2-type" evidence="9">
    <location>
        <begin position="282"/>
        <end position="311"/>
    </location>
</feature>
<dbReference type="GeneID" id="25309901"/>
<dbReference type="PROSITE" id="PS00028">
    <property type="entry name" value="ZINC_FINGER_C2H2_1"/>
    <property type="match status" value="2"/>
</dbReference>
<dbReference type="SMART" id="SM00355">
    <property type="entry name" value="ZnF_C2H2"/>
    <property type="match status" value="3"/>
</dbReference>
<evidence type="ECO:0000313" key="11">
    <source>
        <dbReference type="Proteomes" id="UP000053029"/>
    </source>
</evidence>
<evidence type="ECO:0000256" key="8">
    <source>
        <dbReference type="SAM" id="Coils"/>
    </source>
</evidence>
<dbReference type="Proteomes" id="UP000053029">
    <property type="component" value="Unassembled WGS sequence"/>
</dbReference>
<evidence type="ECO:0000256" key="3">
    <source>
        <dbReference type="ARBA" id="ARBA00022737"/>
    </source>
</evidence>
<keyword evidence="5" id="KW-0862">Zinc</keyword>
<dbReference type="RefSeq" id="XP_013279477.1">
    <property type="nucleotide sequence ID" value="XM_013424023.1"/>
</dbReference>
<keyword evidence="2" id="KW-0479">Metal-binding</keyword>
<evidence type="ECO:0000256" key="1">
    <source>
        <dbReference type="ARBA" id="ARBA00004123"/>
    </source>
</evidence>
<dbReference type="GO" id="GO:0008270">
    <property type="term" value="F:zinc ion binding"/>
    <property type="evidence" value="ECO:0007669"/>
    <property type="project" value="UniProtKB-KW"/>
</dbReference>
<dbReference type="InterPro" id="IPR050888">
    <property type="entry name" value="ZnF_C2H2-type_TF"/>
</dbReference>
<keyword evidence="8" id="KW-0175">Coiled coil</keyword>
<evidence type="ECO:0000256" key="6">
    <source>
        <dbReference type="ARBA" id="ARBA00023242"/>
    </source>
</evidence>
<evidence type="ECO:0000256" key="7">
    <source>
        <dbReference type="PROSITE-ProRule" id="PRU00042"/>
    </source>
</evidence>
<dbReference type="AlphaFoldDB" id="A0A0D2GTA5"/>
<dbReference type="Gene3D" id="3.30.160.60">
    <property type="entry name" value="Classic Zinc Finger"/>
    <property type="match status" value="1"/>
</dbReference>
<evidence type="ECO:0000256" key="5">
    <source>
        <dbReference type="ARBA" id="ARBA00022833"/>
    </source>
</evidence>
<proteinExistence type="predicted"/>
<dbReference type="PANTHER" id="PTHR24406">
    <property type="entry name" value="TRANSCRIPTIONAL REPRESSOR CTCFL-RELATED"/>
    <property type="match status" value="1"/>
</dbReference>
<dbReference type="PROSITE" id="PS50157">
    <property type="entry name" value="ZINC_FINGER_C2H2_2"/>
    <property type="match status" value="2"/>
</dbReference>
<dbReference type="EMBL" id="KN846975">
    <property type="protein sequence ID" value="KIW75669.1"/>
    <property type="molecule type" value="Genomic_DNA"/>
</dbReference>
<evidence type="ECO:0000256" key="2">
    <source>
        <dbReference type="ARBA" id="ARBA00022723"/>
    </source>
</evidence>
<organism evidence="10 11">
    <name type="scientific">Fonsecaea pedrosoi CBS 271.37</name>
    <dbReference type="NCBI Taxonomy" id="1442368"/>
    <lineage>
        <taxon>Eukaryota</taxon>
        <taxon>Fungi</taxon>
        <taxon>Dikarya</taxon>
        <taxon>Ascomycota</taxon>
        <taxon>Pezizomycotina</taxon>
        <taxon>Eurotiomycetes</taxon>
        <taxon>Chaetothyriomycetidae</taxon>
        <taxon>Chaetothyriales</taxon>
        <taxon>Herpotrichiellaceae</taxon>
        <taxon>Fonsecaea</taxon>
    </lineage>
</organism>
<feature type="coiled-coil region" evidence="8">
    <location>
        <begin position="38"/>
        <end position="65"/>
    </location>
</feature>
<accession>A0A0D2GTA5</accession>
<dbReference type="InterPro" id="IPR013087">
    <property type="entry name" value="Znf_C2H2_type"/>
</dbReference>
<dbReference type="STRING" id="1442368.A0A0D2GTA5"/>
<protein>
    <submittedName>
        <fullName evidence="10">Unplaced genomic scaffold supercont1.7, whole genome shotgun sequence</fullName>
    </submittedName>
</protein>
<name>A0A0D2GTA5_9EURO</name>
<keyword evidence="6" id="KW-0539">Nucleus</keyword>
<reference evidence="10 11" key="1">
    <citation type="submission" date="2015-01" db="EMBL/GenBank/DDBJ databases">
        <title>The Genome Sequence of Fonsecaea pedrosoi CBS 271.37.</title>
        <authorList>
            <consortium name="The Broad Institute Genomics Platform"/>
            <person name="Cuomo C."/>
            <person name="de Hoog S."/>
            <person name="Gorbushina A."/>
            <person name="Stielow B."/>
            <person name="Teixiera M."/>
            <person name="Abouelleil A."/>
            <person name="Chapman S.B."/>
            <person name="Priest M."/>
            <person name="Young S.K."/>
            <person name="Wortman J."/>
            <person name="Nusbaum C."/>
            <person name="Birren B."/>
        </authorList>
    </citation>
    <scope>NUCLEOTIDE SEQUENCE [LARGE SCALE GENOMIC DNA]</scope>
    <source>
        <strain evidence="10 11">CBS 271.37</strain>
    </source>
</reference>
<comment type="subcellular location">
    <subcellularLocation>
        <location evidence="1">Nucleus</location>
    </subcellularLocation>
</comment>
<keyword evidence="3" id="KW-0677">Repeat</keyword>
<evidence type="ECO:0000259" key="9">
    <source>
        <dbReference type="PROSITE" id="PS50157"/>
    </source>
</evidence>
<evidence type="ECO:0000256" key="4">
    <source>
        <dbReference type="ARBA" id="ARBA00022771"/>
    </source>
</evidence>